<dbReference type="InterPro" id="IPR002711">
    <property type="entry name" value="HNH"/>
</dbReference>
<dbReference type="GO" id="GO:0004519">
    <property type="term" value="F:endonuclease activity"/>
    <property type="evidence" value="ECO:0007669"/>
    <property type="project" value="InterPro"/>
</dbReference>
<comment type="caution">
    <text evidence="2">The sequence shown here is derived from an EMBL/GenBank/DDBJ whole genome shotgun (WGS) entry which is preliminary data.</text>
</comment>
<dbReference type="SUPFAM" id="SSF54060">
    <property type="entry name" value="His-Me finger endonucleases"/>
    <property type="match status" value="1"/>
</dbReference>
<dbReference type="Gene3D" id="1.10.30.50">
    <property type="match status" value="1"/>
</dbReference>
<dbReference type="AlphaFoldDB" id="A0A644UBV2"/>
<accession>A0A644UBV2</accession>
<dbReference type="EMBL" id="VSSQ01000097">
    <property type="protein sequence ID" value="MPL76475.1"/>
    <property type="molecule type" value="Genomic_DNA"/>
</dbReference>
<gene>
    <name evidence="2" type="ORF">SDC9_22320</name>
</gene>
<reference evidence="2" key="1">
    <citation type="submission" date="2019-08" db="EMBL/GenBank/DDBJ databases">
        <authorList>
            <person name="Kucharzyk K."/>
            <person name="Murdoch R.W."/>
            <person name="Higgins S."/>
            <person name="Loffler F."/>
        </authorList>
    </citation>
    <scope>NUCLEOTIDE SEQUENCE</scope>
</reference>
<dbReference type="GO" id="GO:0003676">
    <property type="term" value="F:nucleic acid binding"/>
    <property type="evidence" value="ECO:0007669"/>
    <property type="project" value="InterPro"/>
</dbReference>
<dbReference type="SMART" id="SM00507">
    <property type="entry name" value="HNHc"/>
    <property type="match status" value="1"/>
</dbReference>
<feature type="domain" description="HNH nuclease" evidence="1">
    <location>
        <begin position="53"/>
        <end position="106"/>
    </location>
</feature>
<protein>
    <recommendedName>
        <fullName evidence="1">HNH nuclease domain-containing protein</fullName>
    </recommendedName>
</protein>
<sequence>MPRKPKRPCSYPGCPDLTDGRFCEKHQKEENKRYEKYDRNPAVHRRYGRAWKRIRDSYAAGHPLCEQCVAQGRYVKTEEIHHKLPLSKGGTHDRKNLIALCKECHARIHAQNGDRWH</sequence>
<dbReference type="InterPro" id="IPR044925">
    <property type="entry name" value="His-Me_finger_sf"/>
</dbReference>
<name>A0A644UBV2_9ZZZZ</name>
<dbReference type="Pfam" id="PF01844">
    <property type="entry name" value="HNH"/>
    <property type="match status" value="1"/>
</dbReference>
<dbReference type="GO" id="GO:0008270">
    <property type="term" value="F:zinc ion binding"/>
    <property type="evidence" value="ECO:0007669"/>
    <property type="project" value="InterPro"/>
</dbReference>
<evidence type="ECO:0000313" key="2">
    <source>
        <dbReference type="EMBL" id="MPL76475.1"/>
    </source>
</evidence>
<proteinExistence type="predicted"/>
<dbReference type="InterPro" id="IPR003615">
    <property type="entry name" value="HNH_nuc"/>
</dbReference>
<dbReference type="CDD" id="cd00085">
    <property type="entry name" value="HNHc"/>
    <property type="match status" value="1"/>
</dbReference>
<evidence type="ECO:0000259" key="1">
    <source>
        <dbReference type="SMART" id="SM00507"/>
    </source>
</evidence>
<organism evidence="2">
    <name type="scientific">bioreactor metagenome</name>
    <dbReference type="NCBI Taxonomy" id="1076179"/>
    <lineage>
        <taxon>unclassified sequences</taxon>
        <taxon>metagenomes</taxon>
        <taxon>ecological metagenomes</taxon>
    </lineage>
</organism>